<accession>A0A0U5AZZ1</accession>
<dbReference type="KEGG" id="asoc:CB4_03509"/>
<name>A0A0U5AZZ1_9BACL</name>
<organism evidence="1 2">
    <name type="scientific">Aneurinibacillus soli</name>
    <dbReference type="NCBI Taxonomy" id="1500254"/>
    <lineage>
        <taxon>Bacteria</taxon>
        <taxon>Bacillati</taxon>
        <taxon>Bacillota</taxon>
        <taxon>Bacilli</taxon>
        <taxon>Bacillales</taxon>
        <taxon>Paenibacillaceae</taxon>
        <taxon>Aneurinibacillus group</taxon>
        <taxon>Aneurinibacillus</taxon>
    </lineage>
</organism>
<dbReference type="CDD" id="cd24004">
    <property type="entry name" value="ASKHA_NBD_PilM-like"/>
    <property type="match status" value="1"/>
</dbReference>
<keyword evidence="1" id="KW-0131">Cell cycle</keyword>
<dbReference type="AlphaFoldDB" id="A0A0U5AZZ1"/>
<dbReference type="PANTHER" id="PTHR32432">
    <property type="entry name" value="CELL DIVISION PROTEIN FTSA-RELATED"/>
    <property type="match status" value="1"/>
</dbReference>
<proteinExistence type="predicted"/>
<reference evidence="1 2" key="1">
    <citation type="submission" date="2015-12" db="EMBL/GenBank/DDBJ databases">
        <title>Genome sequence of Aneurinibacillus soli.</title>
        <authorList>
            <person name="Lee J.S."/>
            <person name="Lee K.C."/>
            <person name="Kim K.K."/>
            <person name="Lee B.W."/>
        </authorList>
    </citation>
    <scope>NUCLEOTIDE SEQUENCE [LARGE SCALE GENOMIC DNA]</scope>
    <source>
        <strain evidence="1 2">CB4</strain>
    </source>
</reference>
<keyword evidence="2" id="KW-1185">Reference proteome</keyword>
<gene>
    <name evidence="1" type="primary">ftsA_2</name>
    <name evidence="1" type="ORF">CB4_03509</name>
</gene>
<dbReference type="InterPro" id="IPR050696">
    <property type="entry name" value="FtsA/MreB"/>
</dbReference>
<dbReference type="InterPro" id="IPR043129">
    <property type="entry name" value="ATPase_NBD"/>
</dbReference>
<dbReference type="PANTHER" id="PTHR32432:SF3">
    <property type="entry name" value="ETHANOLAMINE UTILIZATION PROTEIN EUTJ"/>
    <property type="match status" value="1"/>
</dbReference>
<dbReference type="SUPFAM" id="SSF53067">
    <property type="entry name" value="Actin-like ATPase domain"/>
    <property type="match status" value="2"/>
</dbReference>
<sequence length="718" mass="78706">MSEEQTNQIFALDIGTRSVVGLLVEPDASGKFRLLGYEREEHVERSMLDGQIHDVVAVADVISRVKQRLEQKLNVKLTHVAVAAAGRSLHTQRMETARDITGTGQITRNDIIALELTAVQQAQHILAEQNKANDFTQYYCAGYSVVNYVLDGQIIGSLIDQRGHEAKVDVIATFLPRVVVDSLVAALKRAGLEMLALTLEPIAAINVLVPSTMRRLNVALVDIGAGTSDIAITGEGTVSAYGMVPTAGDEITDALSQAYLLDFNVAEELKRRLSAEDEVIFSDILGMEYQCPSTEVIEKIDAEIQQLASLISERILALNGKAPQAVMLIGGGSLTPNLTRKVAELLDLPTARVAVRGTEAIQTFTDKDELSGPEFVTPLGIAVAARLHPIKYLTVYLNDEPLRVFDLKEMTVGDVLLYAGIDLKRLHGRPGLAMTVHINGRMRMIPGEHGSAPTLLLNGEAAQLDATVQPEDQITFSAGKDGEAASARPIDLADNVDTLDVTLNDTPLSLSPFVTINGERSEWDMLLNDRDEVTIHLPQTLRDVLSAAGQLRAEMDIQKIGFTINGRTMTYAYCPYAFVINGESVTLDDKIHRGDRIMFDRQAVKLPSIQEMLPTEEITELATTITFNGKVIRIPSSETEVLMDGERVEMSDPIHANAEIVVKVRFKREPVFSDAFRYVDDNLHASELGKTLVTTINGEQASFQDPVNTGDVLEFRWE</sequence>
<dbReference type="SMART" id="SM00842">
    <property type="entry name" value="FtsA"/>
    <property type="match status" value="1"/>
</dbReference>
<dbReference type="GO" id="GO:0051301">
    <property type="term" value="P:cell division"/>
    <property type="evidence" value="ECO:0007669"/>
    <property type="project" value="UniProtKB-KW"/>
</dbReference>
<dbReference type="Pfam" id="PF14450">
    <property type="entry name" value="FtsA"/>
    <property type="match status" value="1"/>
</dbReference>
<dbReference type="RefSeq" id="WP_096467008.1">
    <property type="nucleotide sequence ID" value="NZ_AP017312.1"/>
</dbReference>
<protein>
    <submittedName>
        <fullName evidence="1">Cell division protein FtsA</fullName>
    </submittedName>
</protein>
<evidence type="ECO:0000313" key="2">
    <source>
        <dbReference type="Proteomes" id="UP000217696"/>
    </source>
</evidence>
<dbReference type="Gene3D" id="3.30.420.40">
    <property type="match status" value="2"/>
</dbReference>
<evidence type="ECO:0000313" key="1">
    <source>
        <dbReference type="EMBL" id="BAU29322.1"/>
    </source>
</evidence>
<dbReference type="OrthoDB" id="9768127at2"/>
<dbReference type="EMBL" id="AP017312">
    <property type="protein sequence ID" value="BAU29322.1"/>
    <property type="molecule type" value="Genomic_DNA"/>
</dbReference>
<dbReference type="Proteomes" id="UP000217696">
    <property type="component" value="Chromosome"/>
</dbReference>
<keyword evidence="1" id="KW-0132">Cell division</keyword>
<dbReference type="InterPro" id="IPR003494">
    <property type="entry name" value="SHS2_FtsA"/>
</dbReference>